<dbReference type="OMA" id="YHTITIS"/>
<feature type="transmembrane region" description="Helical" evidence="2">
    <location>
        <begin position="310"/>
        <end position="328"/>
    </location>
</feature>
<name>A0A484B027_DRONA</name>
<feature type="region of interest" description="Disordered" evidence="1">
    <location>
        <begin position="215"/>
        <end position="252"/>
    </location>
</feature>
<proteinExistence type="predicted"/>
<dbReference type="InterPro" id="IPR051647">
    <property type="entry name" value="Mediator_comp_sub12"/>
</dbReference>
<evidence type="ECO:0000313" key="3">
    <source>
        <dbReference type="EMBL" id="TDG42058.1"/>
    </source>
</evidence>
<dbReference type="GO" id="GO:0016592">
    <property type="term" value="C:mediator complex"/>
    <property type="evidence" value="ECO:0007669"/>
    <property type="project" value="TreeGrafter"/>
</dbReference>
<keyword evidence="2" id="KW-0812">Transmembrane</keyword>
<sequence length="375" mass="41697">MDRDNKKQRETHVQLPDANLNETETDELQQQQQRPQQTLQSQQPQQQQLQLELELDLEEGVLVEPRFVNFDWQQLDEAKALVKDMIDYMLPASETEKDAEDAGKVAQLEQATAAAGAAGAAVEAATASSAQSTDARLQHILRLLDCYTRNLEEHVLSVSRGETCTCTELQLTQNCELGTQTLPLNSLRVDVTSTIRPKINARGIQLQQQQQQQQLQQQQQRQPQQQSQQQQQSHSDTTAPAPAATATATATAAPCERRYHTITISANTTSAYAARPRPNTLLGRIGHTLGDFAGAFCLCLQVNKDCVFCLGFFIAFVISASFLTAFFYRTINLTQSLRPSPIDSGDSAATAGNMVTLRFNGGYYYIYNSQRQHFL</sequence>
<evidence type="ECO:0000313" key="4">
    <source>
        <dbReference type="Proteomes" id="UP000295192"/>
    </source>
</evidence>
<dbReference type="OrthoDB" id="7870512at2759"/>
<accession>A0A484B027</accession>
<dbReference type="PANTHER" id="PTHR46007">
    <property type="entry name" value="MEDIATOR OF RNA POLYMERASE II TRANSCRIPTION SUBUNIT 12"/>
    <property type="match status" value="1"/>
</dbReference>
<dbReference type="AlphaFoldDB" id="A0A484B027"/>
<feature type="region of interest" description="Disordered" evidence="1">
    <location>
        <begin position="1"/>
        <end position="45"/>
    </location>
</feature>
<keyword evidence="2" id="KW-0472">Membrane</keyword>
<protein>
    <submittedName>
        <fullName evidence="3">Uncharacterized protein</fullName>
    </submittedName>
</protein>
<dbReference type="PANTHER" id="PTHR46007:SF12">
    <property type="entry name" value="C2H2-TYPE DOMAIN-CONTAINING PROTEIN-RELATED"/>
    <property type="match status" value="1"/>
</dbReference>
<organism evidence="3 4">
    <name type="scientific">Drosophila navojoa</name>
    <name type="common">Fruit fly</name>
    <dbReference type="NCBI Taxonomy" id="7232"/>
    <lineage>
        <taxon>Eukaryota</taxon>
        <taxon>Metazoa</taxon>
        <taxon>Ecdysozoa</taxon>
        <taxon>Arthropoda</taxon>
        <taxon>Hexapoda</taxon>
        <taxon>Insecta</taxon>
        <taxon>Pterygota</taxon>
        <taxon>Neoptera</taxon>
        <taxon>Endopterygota</taxon>
        <taxon>Diptera</taxon>
        <taxon>Brachycera</taxon>
        <taxon>Muscomorpha</taxon>
        <taxon>Ephydroidea</taxon>
        <taxon>Drosophilidae</taxon>
        <taxon>Drosophila</taxon>
    </lineage>
</organism>
<dbReference type="EMBL" id="LSRL02000271">
    <property type="protein sequence ID" value="TDG42058.1"/>
    <property type="molecule type" value="Genomic_DNA"/>
</dbReference>
<comment type="caution">
    <text evidence="3">The sequence shown here is derived from an EMBL/GenBank/DDBJ whole genome shotgun (WGS) entry which is preliminary data.</text>
</comment>
<evidence type="ECO:0000256" key="2">
    <source>
        <dbReference type="SAM" id="Phobius"/>
    </source>
</evidence>
<feature type="compositionally biased region" description="Low complexity" evidence="1">
    <location>
        <begin position="28"/>
        <end position="45"/>
    </location>
</feature>
<keyword evidence="4" id="KW-1185">Reference proteome</keyword>
<reference evidence="3 4" key="1">
    <citation type="journal article" date="2019" name="J. Hered.">
        <title>An Improved Genome Assembly for Drosophila navojoa, the Basal Species in the mojavensis Cluster.</title>
        <authorList>
            <person name="Vanderlinde T."/>
            <person name="Dupim E.G."/>
            <person name="Nazario-Yepiz N.O."/>
            <person name="Carvalho A.B."/>
        </authorList>
    </citation>
    <scope>NUCLEOTIDE SEQUENCE [LARGE SCALE GENOMIC DNA]</scope>
    <source>
        <strain evidence="3">Navoj_Jal97</strain>
        <tissue evidence="3">Whole organism</tissue>
    </source>
</reference>
<feature type="compositionally biased region" description="Basic and acidic residues" evidence="1">
    <location>
        <begin position="1"/>
        <end position="12"/>
    </location>
</feature>
<dbReference type="GO" id="GO:0045944">
    <property type="term" value="P:positive regulation of transcription by RNA polymerase II"/>
    <property type="evidence" value="ECO:0007669"/>
    <property type="project" value="TreeGrafter"/>
</dbReference>
<dbReference type="GO" id="GO:0003713">
    <property type="term" value="F:transcription coactivator activity"/>
    <property type="evidence" value="ECO:0007669"/>
    <property type="project" value="TreeGrafter"/>
</dbReference>
<dbReference type="Proteomes" id="UP000295192">
    <property type="component" value="Unassembled WGS sequence"/>
</dbReference>
<evidence type="ECO:0000256" key="1">
    <source>
        <dbReference type="SAM" id="MobiDB-lite"/>
    </source>
</evidence>
<gene>
    <name evidence="3" type="ORF">AWZ03_011515</name>
</gene>
<keyword evidence="2" id="KW-1133">Transmembrane helix</keyword>